<sequence length="257" mass="26965">MLELARRIQVETPRFAVHLFIGASALFAAAMVQHNLARAGKPPRTLPSFTSVAADGKFEARSNGTFAFDVGRGLNLLPQPPTTFSFAGDLGGRDFPAQAVRVAVARRSVEAAAVSLGPKPAPARAPAAAPVVASSPALAPLPPQRTPISPPAPEPDSLTSFSDRMLAMIDDQIGSGKPAPQRAVEPTRITLGRTNAALRPPRPIPSPLAVAERERPRDGGFRVNFDAVSPRALVDSGLATLREVGKTSDRLIAGLLD</sequence>
<dbReference type="AlphaFoldDB" id="A0A916U128"/>
<evidence type="ECO:0000313" key="2">
    <source>
        <dbReference type="EMBL" id="GGC55024.1"/>
    </source>
</evidence>
<keyword evidence="3" id="KW-1185">Reference proteome</keyword>
<feature type="compositionally biased region" description="Pro residues" evidence="1">
    <location>
        <begin position="139"/>
        <end position="154"/>
    </location>
</feature>
<comment type="caution">
    <text evidence="2">The sequence shown here is derived from an EMBL/GenBank/DDBJ whole genome shotgun (WGS) entry which is preliminary data.</text>
</comment>
<feature type="region of interest" description="Disordered" evidence="1">
    <location>
        <begin position="136"/>
        <end position="156"/>
    </location>
</feature>
<reference evidence="2" key="2">
    <citation type="submission" date="2020-09" db="EMBL/GenBank/DDBJ databases">
        <authorList>
            <person name="Sun Q."/>
            <person name="Zhou Y."/>
        </authorList>
    </citation>
    <scope>NUCLEOTIDE SEQUENCE</scope>
    <source>
        <strain evidence="2">CGMCC 1.12919</strain>
    </source>
</reference>
<dbReference type="EMBL" id="BMGG01000002">
    <property type="protein sequence ID" value="GGC55024.1"/>
    <property type="molecule type" value="Genomic_DNA"/>
</dbReference>
<dbReference type="RefSeq" id="WP_188608272.1">
    <property type="nucleotide sequence ID" value="NZ_BMGG01000002.1"/>
</dbReference>
<name>A0A916U128_9HYPH</name>
<dbReference type="Proteomes" id="UP000637002">
    <property type="component" value="Unassembled WGS sequence"/>
</dbReference>
<accession>A0A916U128</accession>
<protein>
    <submittedName>
        <fullName evidence="2">Uncharacterized protein</fullName>
    </submittedName>
</protein>
<evidence type="ECO:0000256" key="1">
    <source>
        <dbReference type="SAM" id="MobiDB-lite"/>
    </source>
</evidence>
<reference evidence="2" key="1">
    <citation type="journal article" date="2014" name="Int. J. Syst. Evol. Microbiol.">
        <title>Complete genome sequence of Corynebacterium casei LMG S-19264T (=DSM 44701T), isolated from a smear-ripened cheese.</title>
        <authorList>
            <consortium name="US DOE Joint Genome Institute (JGI-PGF)"/>
            <person name="Walter F."/>
            <person name="Albersmeier A."/>
            <person name="Kalinowski J."/>
            <person name="Ruckert C."/>
        </authorList>
    </citation>
    <scope>NUCLEOTIDE SEQUENCE</scope>
    <source>
        <strain evidence="2">CGMCC 1.12919</strain>
    </source>
</reference>
<gene>
    <name evidence="2" type="ORF">GCM10010994_12440</name>
</gene>
<organism evidence="2 3">
    <name type="scientific">Chelatococcus reniformis</name>
    <dbReference type="NCBI Taxonomy" id="1494448"/>
    <lineage>
        <taxon>Bacteria</taxon>
        <taxon>Pseudomonadati</taxon>
        <taxon>Pseudomonadota</taxon>
        <taxon>Alphaproteobacteria</taxon>
        <taxon>Hyphomicrobiales</taxon>
        <taxon>Chelatococcaceae</taxon>
        <taxon>Chelatococcus</taxon>
    </lineage>
</organism>
<proteinExistence type="predicted"/>
<evidence type="ECO:0000313" key="3">
    <source>
        <dbReference type="Proteomes" id="UP000637002"/>
    </source>
</evidence>